<protein>
    <submittedName>
        <fullName evidence="1">DUF5958 family protein</fullName>
    </submittedName>
</protein>
<dbReference type="RefSeq" id="WP_377363386.1">
    <property type="nucleotide sequence ID" value="NZ_JBHRYN010000035.1"/>
</dbReference>
<dbReference type="InterPro" id="IPR046002">
    <property type="entry name" value="DUF5958"/>
</dbReference>
<evidence type="ECO:0000313" key="1">
    <source>
        <dbReference type="EMBL" id="MFC3702847.1"/>
    </source>
</evidence>
<comment type="caution">
    <text evidence="1">The sequence shown here is derived from an EMBL/GenBank/DDBJ whole genome shotgun (WGS) entry which is preliminary data.</text>
</comment>
<accession>A0ABV7WV44</accession>
<keyword evidence="2" id="KW-1185">Reference proteome</keyword>
<dbReference type="Pfam" id="PF19383">
    <property type="entry name" value="DUF5958"/>
    <property type="match status" value="1"/>
</dbReference>
<evidence type="ECO:0000313" key="2">
    <source>
        <dbReference type="Proteomes" id="UP001595710"/>
    </source>
</evidence>
<proteinExistence type="predicted"/>
<reference evidence="2" key="1">
    <citation type="journal article" date="2019" name="Int. J. Syst. Evol. Microbiol.">
        <title>The Global Catalogue of Microorganisms (GCM) 10K type strain sequencing project: providing services to taxonomists for standard genome sequencing and annotation.</title>
        <authorList>
            <consortium name="The Broad Institute Genomics Platform"/>
            <consortium name="The Broad Institute Genome Sequencing Center for Infectious Disease"/>
            <person name="Wu L."/>
            <person name="Ma J."/>
        </authorList>
    </citation>
    <scope>NUCLEOTIDE SEQUENCE [LARGE SCALE GENOMIC DNA]</scope>
    <source>
        <strain evidence="2">CECT 8288</strain>
    </source>
</reference>
<dbReference type="EMBL" id="JBHRYN010000035">
    <property type="protein sequence ID" value="MFC3702847.1"/>
    <property type="molecule type" value="Genomic_DNA"/>
</dbReference>
<gene>
    <name evidence="1" type="ORF">ACFOND_14500</name>
</gene>
<dbReference type="Proteomes" id="UP001595710">
    <property type="component" value="Unassembled WGS sequence"/>
</dbReference>
<name>A0ABV7WV44_9GAMM</name>
<sequence>MSENELLINKLAQGIIAIEYGVMLFSRASDLEKVELMKALDLCIFQSHPNQRDIEKGITLSGLKPTYSSCVIVVKKPFNEARAKLKALNGIDLERAFLLLISIFSAADGRRRETECKNGCSHEWHNLPHS</sequence>
<organism evidence="1 2">
    <name type="scientific">Reinekea marina</name>
    <dbReference type="NCBI Taxonomy" id="1310421"/>
    <lineage>
        <taxon>Bacteria</taxon>
        <taxon>Pseudomonadati</taxon>
        <taxon>Pseudomonadota</taxon>
        <taxon>Gammaproteobacteria</taxon>
        <taxon>Oceanospirillales</taxon>
        <taxon>Saccharospirillaceae</taxon>
        <taxon>Reinekea</taxon>
    </lineage>
</organism>